<name>A0AC34R6U4_9BILA</name>
<protein>
    <submittedName>
        <fullName evidence="2">PDZ domain-containing protein</fullName>
    </submittedName>
</protein>
<sequence length="423" mass="47478">MSAAKSKNRSTRTLDVVHSGMVLLSDGKGHGKPARLILTKEVLTVQTAVSDDDAKSSGVVDTTDSSVRIVTVEKGKEGLGLSIKGGMSGGQAVPVVVSKVIPGLAAAQTGQLFVGDKILEVNGTTVNGLTHEEVVRLYLWGTDKLRSNAFELRTVDGRKSGIIHCEDAKALEQWVRHIEQHIEALNKKSIKMSNKYLHPSDHITYIGWVEERMPEGYFEDPKLKYEQRFLILKGSDLCVFETPPLNSEELDRCISLHKIYETVLRTALKPKDRRIHIFSIDSSQGTSHYFSVQSVQQLQHFESAYYNSVYKAVTSVQTRTFACSFEGRPAGFVLDFKQGFSLYDIPTKKYIWQYSFDELVSSSDDGKMRMEMIFRDPEKGRDAKETKEIECDQVLSIVYTLHAFYVTLMMGIDPEFLKASPLE</sequence>
<reference evidence="2" key="1">
    <citation type="submission" date="2022-11" db="UniProtKB">
        <authorList>
            <consortium name="WormBaseParasite"/>
        </authorList>
    </citation>
    <scope>IDENTIFICATION</scope>
</reference>
<organism evidence="1 2">
    <name type="scientific">Panagrolaimus sp. JU765</name>
    <dbReference type="NCBI Taxonomy" id="591449"/>
    <lineage>
        <taxon>Eukaryota</taxon>
        <taxon>Metazoa</taxon>
        <taxon>Ecdysozoa</taxon>
        <taxon>Nematoda</taxon>
        <taxon>Chromadorea</taxon>
        <taxon>Rhabditida</taxon>
        <taxon>Tylenchina</taxon>
        <taxon>Panagrolaimomorpha</taxon>
        <taxon>Panagrolaimoidea</taxon>
        <taxon>Panagrolaimidae</taxon>
        <taxon>Panagrolaimus</taxon>
    </lineage>
</organism>
<evidence type="ECO:0000313" key="2">
    <source>
        <dbReference type="WBParaSite" id="JU765_v2.g3962.t1"/>
    </source>
</evidence>
<accession>A0AC34R6U4</accession>
<evidence type="ECO:0000313" key="1">
    <source>
        <dbReference type="Proteomes" id="UP000887576"/>
    </source>
</evidence>
<dbReference type="Proteomes" id="UP000887576">
    <property type="component" value="Unplaced"/>
</dbReference>
<dbReference type="WBParaSite" id="JU765_v2.g3962.t1">
    <property type="protein sequence ID" value="JU765_v2.g3962.t1"/>
    <property type="gene ID" value="JU765_v2.g3962"/>
</dbReference>
<proteinExistence type="predicted"/>